<evidence type="ECO:0008006" key="3">
    <source>
        <dbReference type="Google" id="ProtNLM"/>
    </source>
</evidence>
<dbReference type="Gene3D" id="2.60.40.3080">
    <property type="match status" value="1"/>
</dbReference>
<name>A0A1H5U8D5_XYLRU</name>
<accession>A0A1H5U8D5</accession>
<evidence type="ECO:0000313" key="2">
    <source>
        <dbReference type="Proteomes" id="UP000236735"/>
    </source>
</evidence>
<evidence type="ECO:0000313" key="1">
    <source>
        <dbReference type="EMBL" id="SEF70621.1"/>
    </source>
</evidence>
<dbReference type="EMBL" id="FNUV01000003">
    <property type="protein sequence ID" value="SEF70621.1"/>
    <property type="molecule type" value="Genomic_DNA"/>
</dbReference>
<organism evidence="1 2">
    <name type="scientific">Xylanibacter ruminicola</name>
    <name type="common">Prevotella ruminicola</name>
    <dbReference type="NCBI Taxonomy" id="839"/>
    <lineage>
        <taxon>Bacteria</taxon>
        <taxon>Pseudomonadati</taxon>
        <taxon>Bacteroidota</taxon>
        <taxon>Bacteroidia</taxon>
        <taxon>Bacteroidales</taxon>
        <taxon>Prevotellaceae</taxon>
        <taxon>Xylanibacter</taxon>
    </lineage>
</organism>
<dbReference type="AlphaFoldDB" id="A0A1H5U8D5"/>
<proteinExistence type="predicted"/>
<reference evidence="1 2" key="1">
    <citation type="submission" date="2016-10" db="EMBL/GenBank/DDBJ databases">
        <authorList>
            <person name="de Groot N.N."/>
        </authorList>
    </citation>
    <scope>NUCLEOTIDE SEQUENCE [LARGE SCALE GENOMIC DNA]</scope>
    <source>
        <strain evidence="1 2">AR32</strain>
    </source>
</reference>
<protein>
    <recommendedName>
        <fullName evidence="3">DUF3244 domain-containing protein</fullName>
    </recommendedName>
</protein>
<dbReference type="Proteomes" id="UP000236735">
    <property type="component" value="Unassembled WGS sequence"/>
</dbReference>
<gene>
    <name evidence="1" type="ORF">SAMN05216354_1272</name>
</gene>
<sequence>MFAFITQSSFICAQNTQGTYVELHKMDTSQTGGGIFKPKKAPARRPVIPITAFLNESSHSLDLYSSSDTFIYCIYDENDAVVLEGIMDFSTFEVYTIDMSFLPGGEYAIIISLGSSSYEGVFMLE</sequence>